<dbReference type="Proteomes" id="UP000809137">
    <property type="component" value="Unassembled WGS sequence"/>
</dbReference>
<dbReference type="EMBL" id="JAFCXS010000012">
    <property type="protein sequence ID" value="MBM0748646.1"/>
    <property type="molecule type" value="Genomic_DNA"/>
</dbReference>
<protein>
    <recommendedName>
        <fullName evidence="2">Helicase HerA central domain-containing protein</fullName>
    </recommendedName>
</protein>
<sequence length="54" mass="5654">MNNSTDVSTTQPADDQSPAGHFLITGKTGAGKSALAMTLMKDILNQNADGEHHD</sequence>
<organism evidence="3 4">
    <name type="scientific">Pantoea eucrina</name>
    <dbReference type="NCBI Taxonomy" id="472693"/>
    <lineage>
        <taxon>Bacteria</taxon>
        <taxon>Pseudomonadati</taxon>
        <taxon>Pseudomonadota</taxon>
        <taxon>Gammaproteobacteria</taxon>
        <taxon>Enterobacterales</taxon>
        <taxon>Erwiniaceae</taxon>
        <taxon>Pantoea</taxon>
    </lineage>
</organism>
<comment type="caution">
    <text evidence="3">The sequence shown here is derived from an EMBL/GenBank/DDBJ whole genome shotgun (WGS) entry which is preliminary data.</text>
</comment>
<dbReference type="Gene3D" id="3.40.50.300">
    <property type="entry name" value="P-loop containing nucleotide triphosphate hydrolases"/>
    <property type="match status" value="1"/>
</dbReference>
<dbReference type="Pfam" id="PF01935">
    <property type="entry name" value="DUF87"/>
    <property type="match status" value="1"/>
</dbReference>
<dbReference type="InterPro" id="IPR002789">
    <property type="entry name" value="HerA_central"/>
</dbReference>
<dbReference type="RefSeq" id="WP_203025694.1">
    <property type="nucleotide sequence ID" value="NZ_JAFCXS010000012.1"/>
</dbReference>
<feature type="compositionally biased region" description="Polar residues" evidence="1">
    <location>
        <begin position="1"/>
        <end position="14"/>
    </location>
</feature>
<keyword evidence="4" id="KW-1185">Reference proteome</keyword>
<proteinExistence type="predicted"/>
<evidence type="ECO:0000259" key="2">
    <source>
        <dbReference type="Pfam" id="PF01935"/>
    </source>
</evidence>
<dbReference type="InterPro" id="IPR027417">
    <property type="entry name" value="P-loop_NTPase"/>
</dbReference>
<evidence type="ECO:0000313" key="4">
    <source>
        <dbReference type="Proteomes" id="UP000809137"/>
    </source>
</evidence>
<feature type="domain" description="Helicase HerA central" evidence="2">
    <location>
        <begin position="21"/>
        <end position="47"/>
    </location>
</feature>
<gene>
    <name evidence="3" type="ORF">JJB79_14695</name>
</gene>
<name>A0ABS1Z898_9GAMM</name>
<accession>A0ABS1Z898</accession>
<reference evidence="3 4" key="1">
    <citation type="submission" date="2021-01" db="EMBL/GenBank/DDBJ databases">
        <title>Complete genome sequence of Pantoea eucrina OB49, a heavy metal tolerant bacterium with PGPR potential isolated from wheat in Algeria.</title>
        <authorList>
            <person name="Lekired A."/>
            <person name="Ouzari I.H."/>
        </authorList>
    </citation>
    <scope>NUCLEOTIDE SEQUENCE [LARGE SCALE GENOMIC DNA]</scope>
    <source>
        <strain evidence="3 4">OB49</strain>
    </source>
</reference>
<evidence type="ECO:0000256" key="1">
    <source>
        <dbReference type="SAM" id="MobiDB-lite"/>
    </source>
</evidence>
<evidence type="ECO:0000313" key="3">
    <source>
        <dbReference type="EMBL" id="MBM0748646.1"/>
    </source>
</evidence>
<dbReference type="SUPFAM" id="SSF52540">
    <property type="entry name" value="P-loop containing nucleoside triphosphate hydrolases"/>
    <property type="match status" value="1"/>
</dbReference>
<feature type="region of interest" description="Disordered" evidence="1">
    <location>
        <begin position="1"/>
        <end position="25"/>
    </location>
</feature>